<dbReference type="GO" id="GO:0042048">
    <property type="term" value="P:olfactory behavior"/>
    <property type="evidence" value="ECO:0007669"/>
    <property type="project" value="TreeGrafter"/>
</dbReference>
<evidence type="ECO:0000313" key="5">
    <source>
        <dbReference type="EMBL" id="AEK32393.1"/>
    </source>
</evidence>
<accession>G0YYB7</accession>
<proteinExistence type="evidence at transcript level"/>
<dbReference type="VEuPathDB" id="VectorBase:CPIJ013976"/>
<dbReference type="PANTHER" id="PTHR21364:SF2">
    <property type="entry name" value="GENERAL ODORANT-BINDING PROTEIN 19A"/>
    <property type="match status" value="1"/>
</dbReference>
<sequence>MSWRSIMLVTVTSLVLLLVNSVESYASMEQLTKSGDMMRSVCMNKAKPSLEQVEGLPSGKFPESKEIMCYANCVLELMQGMRRGKIVADSAMKQADLLIPPEYAEPTKRAFDTCRHAGDGVKNNCEVAYALLKCLHKNNPKFFFP</sequence>
<dbReference type="GO" id="GO:0035275">
    <property type="term" value="F:dibutyl phthalate binding"/>
    <property type="evidence" value="ECO:0007669"/>
    <property type="project" value="TreeGrafter"/>
</dbReference>
<reference evidence="5" key="1">
    <citation type="journal article" date="2011" name="J. Insect Physiol.">
        <title>Characterization of olfactory genes in the antennae of the Southern house mosquito, Culex quinquefasciatus.</title>
        <authorList>
            <person name="Pelletier J."/>
            <person name="Leal W.S."/>
        </authorList>
    </citation>
    <scope>NUCLEOTIDE SEQUENCE</scope>
</reference>
<keyword evidence="3" id="KW-0964">Secreted</keyword>
<dbReference type="SUPFAM" id="SSF47565">
    <property type="entry name" value="Insect pheromone/odorant-binding proteins"/>
    <property type="match status" value="1"/>
</dbReference>
<feature type="chain" id="PRO_5003411515" evidence="4">
    <location>
        <begin position="22"/>
        <end position="145"/>
    </location>
</feature>
<dbReference type="GO" id="GO:0007608">
    <property type="term" value="P:sensory perception of smell"/>
    <property type="evidence" value="ECO:0007669"/>
    <property type="project" value="TreeGrafter"/>
</dbReference>
<dbReference type="SMART" id="SM00708">
    <property type="entry name" value="PhBP"/>
    <property type="match status" value="1"/>
</dbReference>
<dbReference type="EMBL" id="HQ845076">
    <property type="protein sequence ID" value="AEK32393.1"/>
    <property type="molecule type" value="mRNA"/>
</dbReference>
<dbReference type="GO" id="GO:0005576">
    <property type="term" value="C:extracellular region"/>
    <property type="evidence" value="ECO:0007669"/>
    <property type="project" value="UniProtKB-SubCell"/>
</dbReference>
<dbReference type="CDD" id="cd23992">
    <property type="entry name" value="PBP_GOBP"/>
    <property type="match status" value="1"/>
</dbReference>
<evidence type="ECO:0000256" key="2">
    <source>
        <dbReference type="ARBA" id="ARBA00008098"/>
    </source>
</evidence>
<dbReference type="InterPro" id="IPR006170">
    <property type="entry name" value="PBP/GOBP"/>
</dbReference>
<dbReference type="HOGENOM" id="CLU_107288_0_0_1"/>
<name>G0YYB7_CULQU</name>
<evidence type="ECO:0000256" key="4">
    <source>
        <dbReference type="SAM" id="SignalP"/>
    </source>
</evidence>
<protein>
    <submittedName>
        <fullName evidence="5">Odorant-binding protein 10</fullName>
    </submittedName>
</protein>
<dbReference type="OrthoDB" id="6610259at2759"/>
<dbReference type="FunFam" id="1.10.238.20:FF:000001">
    <property type="entry name" value="General odorant-binding protein lush"/>
    <property type="match status" value="1"/>
</dbReference>
<dbReference type="PANTHER" id="PTHR21364">
    <property type="entry name" value="GENERAL ODORANT-BINDING PROTEIN 19A"/>
    <property type="match status" value="1"/>
</dbReference>
<dbReference type="Pfam" id="PF01395">
    <property type="entry name" value="PBP_GOBP"/>
    <property type="match status" value="1"/>
</dbReference>
<feature type="signal peptide" evidence="4">
    <location>
        <begin position="1"/>
        <end position="21"/>
    </location>
</feature>
<dbReference type="InterPro" id="IPR036728">
    <property type="entry name" value="PBP_GOBP_sf"/>
</dbReference>
<organism evidence="5">
    <name type="scientific">Culex quinquefasciatus</name>
    <name type="common">Southern house mosquito</name>
    <name type="synonym">Culex pungens</name>
    <dbReference type="NCBI Taxonomy" id="7176"/>
    <lineage>
        <taxon>Eukaryota</taxon>
        <taxon>Metazoa</taxon>
        <taxon>Ecdysozoa</taxon>
        <taxon>Arthropoda</taxon>
        <taxon>Hexapoda</taxon>
        <taxon>Insecta</taxon>
        <taxon>Pterygota</taxon>
        <taxon>Neoptera</taxon>
        <taxon>Endopterygota</taxon>
        <taxon>Diptera</taxon>
        <taxon>Nematocera</taxon>
        <taxon>Culicoidea</taxon>
        <taxon>Culicidae</taxon>
        <taxon>Culicinae</taxon>
        <taxon>Culicini</taxon>
        <taxon>Culex</taxon>
        <taxon>Culex</taxon>
    </lineage>
</organism>
<evidence type="ECO:0000256" key="1">
    <source>
        <dbReference type="ARBA" id="ARBA00004613"/>
    </source>
</evidence>
<dbReference type="GO" id="GO:0005549">
    <property type="term" value="F:odorant binding"/>
    <property type="evidence" value="ECO:0007669"/>
    <property type="project" value="InterPro"/>
</dbReference>
<evidence type="ECO:0000256" key="3">
    <source>
        <dbReference type="ARBA" id="ARBA00022525"/>
    </source>
</evidence>
<keyword evidence="4" id="KW-0732">Signal</keyword>
<comment type="similarity">
    <text evidence="2">Belongs to the PBP/GOBP family.</text>
</comment>
<dbReference type="AlphaFoldDB" id="G0YYB7"/>
<dbReference type="VEuPathDB" id="VectorBase:CQUJHB015676"/>
<dbReference type="Gene3D" id="1.10.238.20">
    <property type="entry name" value="Pheromone/general odorant binding protein domain"/>
    <property type="match status" value="1"/>
</dbReference>
<comment type="subcellular location">
    <subcellularLocation>
        <location evidence="1">Secreted</location>
    </subcellularLocation>
</comment>